<name>A0A167VR61_9EURO</name>
<dbReference type="InterPro" id="IPR051339">
    <property type="entry name" value="DnaJ_subfamily_B"/>
</dbReference>
<dbReference type="InterPro" id="IPR008971">
    <property type="entry name" value="HSP40/DnaJ_pept-bd"/>
</dbReference>
<organism evidence="4 5">
    <name type="scientific">Ascosphaera apis ARSEF 7405</name>
    <dbReference type="NCBI Taxonomy" id="392613"/>
    <lineage>
        <taxon>Eukaryota</taxon>
        <taxon>Fungi</taxon>
        <taxon>Dikarya</taxon>
        <taxon>Ascomycota</taxon>
        <taxon>Pezizomycotina</taxon>
        <taxon>Eurotiomycetes</taxon>
        <taxon>Eurotiomycetidae</taxon>
        <taxon>Onygenales</taxon>
        <taxon>Ascosphaeraceae</taxon>
        <taxon>Ascosphaera</taxon>
    </lineage>
</organism>
<accession>A0A167VR61</accession>
<proteinExistence type="predicted"/>
<dbReference type="Pfam" id="PF01556">
    <property type="entry name" value="DnaJ_C"/>
    <property type="match status" value="1"/>
</dbReference>
<dbReference type="PANTHER" id="PTHR24078">
    <property type="entry name" value="DNAJ HOMOLOG SUBFAMILY C MEMBER"/>
    <property type="match status" value="1"/>
</dbReference>
<dbReference type="GO" id="GO:0006413">
    <property type="term" value="P:translational initiation"/>
    <property type="evidence" value="ECO:0007669"/>
    <property type="project" value="TreeGrafter"/>
</dbReference>
<dbReference type="InterPro" id="IPR002939">
    <property type="entry name" value="DnaJ_C"/>
</dbReference>
<keyword evidence="1" id="KW-0143">Chaperone</keyword>
<dbReference type="GO" id="GO:0005829">
    <property type="term" value="C:cytosol"/>
    <property type="evidence" value="ECO:0007669"/>
    <property type="project" value="TreeGrafter"/>
</dbReference>
<dbReference type="InterPro" id="IPR018253">
    <property type="entry name" value="DnaJ_domain_CS"/>
</dbReference>
<dbReference type="AlphaFoldDB" id="A0A167VR61"/>
<dbReference type="Pfam" id="PF00226">
    <property type="entry name" value="DnaJ"/>
    <property type="match status" value="1"/>
</dbReference>
<dbReference type="SUPFAM" id="SSF46565">
    <property type="entry name" value="Chaperone J-domain"/>
    <property type="match status" value="1"/>
</dbReference>
<dbReference type="GO" id="GO:0006457">
    <property type="term" value="P:protein folding"/>
    <property type="evidence" value="ECO:0007669"/>
    <property type="project" value="InterPro"/>
</dbReference>
<protein>
    <submittedName>
        <fullName evidence="4">Heat shock protein DnaJ</fullName>
    </submittedName>
</protein>
<dbReference type="Gene3D" id="2.60.260.20">
    <property type="entry name" value="Urease metallochaperone UreE, N-terminal domain"/>
    <property type="match status" value="2"/>
</dbReference>
<feature type="region of interest" description="Disordered" evidence="2">
    <location>
        <begin position="173"/>
        <end position="197"/>
    </location>
</feature>
<comment type="caution">
    <text evidence="4">The sequence shown here is derived from an EMBL/GenBank/DDBJ whole genome shotgun (WGS) entry which is preliminary data.</text>
</comment>
<keyword evidence="5" id="KW-1185">Reference proteome</keyword>
<dbReference type="OrthoDB" id="550424at2759"/>
<dbReference type="EMBL" id="AZGZ01000030">
    <property type="protein sequence ID" value="KZZ87888.1"/>
    <property type="molecule type" value="Genomic_DNA"/>
</dbReference>
<dbReference type="PANTHER" id="PTHR24078:SF553">
    <property type="entry name" value="DNAJ HOMOLOG SUBFAMILY B MEMBER 5"/>
    <property type="match status" value="1"/>
</dbReference>
<feature type="domain" description="J" evidence="3">
    <location>
        <begin position="6"/>
        <end position="71"/>
    </location>
</feature>
<evidence type="ECO:0000256" key="2">
    <source>
        <dbReference type="SAM" id="MobiDB-lite"/>
    </source>
</evidence>
<dbReference type="VEuPathDB" id="FungiDB:AAP_05372"/>
<keyword evidence="4" id="KW-0346">Stress response</keyword>
<dbReference type="SMART" id="SM00271">
    <property type="entry name" value="DnaJ"/>
    <property type="match status" value="1"/>
</dbReference>
<dbReference type="PROSITE" id="PS50076">
    <property type="entry name" value="DNAJ_2"/>
    <property type="match status" value="1"/>
</dbReference>
<dbReference type="GO" id="GO:0051082">
    <property type="term" value="F:unfolded protein binding"/>
    <property type="evidence" value="ECO:0007669"/>
    <property type="project" value="InterPro"/>
</dbReference>
<dbReference type="Gene3D" id="1.10.287.110">
    <property type="entry name" value="DnaJ domain"/>
    <property type="match status" value="1"/>
</dbReference>
<dbReference type="PRINTS" id="PR00625">
    <property type="entry name" value="JDOMAIN"/>
</dbReference>
<evidence type="ECO:0000313" key="5">
    <source>
        <dbReference type="Proteomes" id="UP000242877"/>
    </source>
</evidence>
<dbReference type="Proteomes" id="UP000242877">
    <property type="component" value="Unassembled WGS sequence"/>
</dbReference>
<evidence type="ECO:0000313" key="4">
    <source>
        <dbReference type="EMBL" id="KZZ87888.1"/>
    </source>
</evidence>
<dbReference type="InterPro" id="IPR001623">
    <property type="entry name" value="DnaJ_domain"/>
</dbReference>
<evidence type="ECO:0000256" key="1">
    <source>
        <dbReference type="ARBA" id="ARBA00023186"/>
    </source>
</evidence>
<reference evidence="4 5" key="1">
    <citation type="journal article" date="2016" name="Genome Biol. Evol.">
        <title>Divergent and convergent evolution of fungal pathogenicity.</title>
        <authorList>
            <person name="Shang Y."/>
            <person name="Xiao G."/>
            <person name="Zheng P."/>
            <person name="Cen K."/>
            <person name="Zhan S."/>
            <person name="Wang C."/>
        </authorList>
    </citation>
    <scope>NUCLEOTIDE SEQUENCE [LARGE SCALE GENOMIC DNA]</scope>
    <source>
        <strain evidence="4 5">ARSEF 7405</strain>
    </source>
</reference>
<dbReference type="FunFam" id="2.60.260.20:FF:000013">
    <property type="entry name" value="DnaJ subfamily B member 11"/>
    <property type="match status" value="1"/>
</dbReference>
<dbReference type="PROSITE" id="PS00636">
    <property type="entry name" value="DNAJ_1"/>
    <property type="match status" value="1"/>
</dbReference>
<dbReference type="CDD" id="cd10747">
    <property type="entry name" value="DnaJ_C"/>
    <property type="match status" value="1"/>
</dbReference>
<dbReference type="SUPFAM" id="SSF49493">
    <property type="entry name" value="HSP40/DnaJ peptide-binding domain"/>
    <property type="match status" value="2"/>
</dbReference>
<dbReference type="GO" id="GO:0051087">
    <property type="term" value="F:protein-folding chaperone binding"/>
    <property type="evidence" value="ECO:0007669"/>
    <property type="project" value="TreeGrafter"/>
</dbReference>
<evidence type="ECO:0000259" key="3">
    <source>
        <dbReference type="PROSITE" id="PS50076"/>
    </source>
</evidence>
<dbReference type="InterPro" id="IPR036869">
    <property type="entry name" value="J_dom_sf"/>
</dbReference>
<gene>
    <name evidence="4" type="ORF">AAP_05372</name>
</gene>
<dbReference type="CDD" id="cd06257">
    <property type="entry name" value="DnaJ"/>
    <property type="match status" value="1"/>
</dbReference>
<sequence>MVQETKLYDTLSVSPTASQDEIKKAYKKAALKYHPDKNKNDPKAAEIFKDVSQAYEILSDPQKRKLYDQYGLEFILRGGQQAPPDAGPGGAGGFPGGMPGGFSGFNMPGGGTFHFSSSGGPSPFEFHDANDTFKNFAQETNDPDIFSAFFSNLGGMGGMPGMGGMGGMGGMPGMGGAGGGSRRGRGGPQRRQPEVTTVERELPISLEDLYSGVHKKLKIKRKTYDPMTGQKSFEDKILSFDIKPGLKAGSKIKFAGVGDQEENSSQDLHFIISEKPHPTFKREGDDIRMKIDISLKEALTGWERTVQTIDKKQLRITGKIPTQPGHLERFPGLGMPLPKTPSKRGDFIVEVNVKFPSSLTPDQRSRIAQVL</sequence>
<dbReference type="FunFam" id="2.60.260.20:FF:000002">
    <property type="entry name" value="Dnaj homolog subfamily b member"/>
    <property type="match status" value="1"/>
</dbReference>